<feature type="non-terminal residue" evidence="2">
    <location>
        <position position="1"/>
    </location>
</feature>
<feature type="compositionally biased region" description="Polar residues" evidence="1">
    <location>
        <begin position="9"/>
        <end position="24"/>
    </location>
</feature>
<feature type="region of interest" description="Disordered" evidence="1">
    <location>
        <begin position="1"/>
        <end position="98"/>
    </location>
</feature>
<sequence>PAHRAPLATASSTHQTQIANTSTQSPRRHSSHPPESSRKGPRPGPAAPATTGSPASSAHTTPRTIQTPLMHRSTNAERPSKHHQNCGFPLNFQETPED</sequence>
<reference evidence="2" key="2">
    <citation type="submission" date="2016-06" db="EMBL/GenBank/DDBJ databases">
        <title>The genome of a short-lived fish provides insights into sex chromosome evolution and the genetic control of aging.</title>
        <authorList>
            <person name="Reichwald K."/>
            <person name="Felder M."/>
            <person name="Petzold A."/>
            <person name="Koch P."/>
            <person name="Groth M."/>
            <person name="Platzer M."/>
        </authorList>
    </citation>
    <scope>NUCLEOTIDE SEQUENCE</scope>
    <source>
        <tissue evidence="2">Brain</tissue>
    </source>
</reference>
<evidence type="ECO:0000313" key="2">
    <source>
        <dbReference type="EMBL" id="SBR78647.1"/>
    </source>
</evidence>
<feature type="compositionally biased region" description="Polar residues" evidence="1">
    <location>
        <begin position="63"/>
        <end position="73"/>
    </location>
</feature>
<protein>
    <submittedName>
        <fullName evidence="2">Uncharacterized protein</fullName>
    </submittedName>
</protein>
<dbReference type="EMBL" id="HAEH01006223">
    <property type="protein sequence ID" value="SBR78647.1"/>
    <property type="molecule type" value="Transcribed_RNA"/>
</dbReference>
<evidence type="ECO:0000256" key="1">
    <source>
        <dbReference type="SAM" id="MobiDB-lite"/>
    </source>
</evidence>
<feature type="compositionally biased region" description="Low complexity" evidence="1">
    <location>
        <begin position="47"/>
        <end position="62"/>
    </location>
</feature>
<proteinExistence type="predicted"/>
<name>A0A1A8PCA0_9TELE</name>
<reference evidence="2" key="1">
    <citation type="submission" date="2016-05" db="EMBL/GenBank/DDBJ databases">
        <authorList>
            <person name="Lavstsen T."/>
            <person name="Jespersen J.S."/>
        </authorList>
    </citation>
    <scope>NUCLEOTIDE SEQUENCE</scope>
    <source>
        <tissue evidence="2">Brain</tissue>
    </source>
</reference>
<gene>
    <name evidence="2" type="primary">CABZ01081490.1</name>
</gene>
<organism evidence="2">
    <name type="scientific">Nothobranchius rachovii</name>
    <name type="common">bluefin notho</name>
    <dbReference type="NCBI Taxonomy" id="451742"/>
    <lineage>
        <taxon>Eukaryota</taxon>
        <taxon>Metazoa</taxon>
        <taxon>Chordata</taxon>
        <taxon>Craniata</taxon>
        <taxon>Vertebrata</taxon>
        <taxon>Euteleostomi</taxon>
        <taxon>Actinopterygii</taxon>
        <taxon>Neopterygii</taxon>
        <taxon>Teleostei</taxon>
        <taxon>Neoteleostei</taxon>
        <taxon>Acanthomorphata</taxon>
        <taxon>Ovalentaria</taxon>
        <taxon>Atherinomorphae</taxon>
        <taxon>Cyprinodontiformes</taxon>
        <taxon>Nothobranchiidae</taxon>
        <taxon>Nothobranchius</taxon>
    </lineage>
</organism>
<dbReference type="AlphaFoldDB" id="A0A1A8PCA0"/>
<accession>A0A1A8PCA0</accession>
<feature type="non-terminal residue" evidence="2">
    <location>
        <position position="98"/>
    </location>
</feature>